<keyword evidence="8" id="KW-1003">Cell membrane</keyword>
<feature type="domain" description="Penicillin-binding protein transpeptidase" evidence="29">
    <location>
        <begin position="347"/>
        <end position="626"/>
    </location>
</feature>
<evidence type="ECO:0000256" key="27">
    <source>
        <dbReference type="SAM" id="MobiDB-lite"/>
    </source>
</evidence>
<dbReference type="InterPro" id="IPR050396">
    <property type="entry name" value="Glycosyltr_51/Transpeptidase"/>
</dbReference>
<evidence type="ECO:0000256" key="2">
    <source>
        <dbReference type="ARBA" id="ARBA00004401"/>
    </source>
</evidence>
<feature type="transmembrane region" description="Helical" evidence="28">
    <location>
        <begin position="27"/>
        <end position="50"/>
    </location>
</feature>
<evidence type="ECO:0000256" key="22">
    <source>
        <dbReference type="ARBA" id="ARBA00023316"/>
    </source>
</evidence>
<evidence type="ECO:0000256" key="18">
    <source>
        <dbReference type="ARBA" id="ARBA00022989"/>
    </source>
</evidence>
<evidence type="ECO:0000256" key="26">
    <source>
        <dbReference type="ARBA" id="ARBA00060592"/>
    </source>
</evidence>
<feature type="domain" description="Glycosyl transferase family 51" evidence="30">
    <location>
        <begin position="75"/>
        <end position="250"/>
    </location>
</feature>
<dbReference type="Proteomes" id="UP000366051">
    <property type="component" value="Chromosome"/>
</dbReference>
<dbReference type="UniPathway" id="UPA00219"/>
<evidence type="ECO:0000256" key="5">
    <source>
        <dbReference type="ARBA" id="ARBA00007739"/>
    </source>
</evidence>
<organism evidence="31 32">
    <name type="scientific">Heliorestis convoluta</name>
    <dbReference type="NCBI Taxonomy" id="356322"/>
    <lineage>
        <taxon>Bacteria</taxon>
        <taxon>Bacillati</taxon>
        <taxon>Bacillota</taxon>
        <taxon>Clostridia</taxon>
        <taxon>Eubacteriales</taxon>
        <taxon>Heliobacteriaceae</taxon>
        <taxon>Heliorestis</taxon>
    </lineage>
</organism>
<dbReference type="Gene3D" id="1.10.3810.10">
    <property type="entry name" value="Biosynthetic peptidoglycan transglycosylase-like"/>
    <property type="match status" value="1"/>
</dbReference>
<evidence type="ECO:0000256" key="11">
    <source>
        <dbReference type="ARBA" id="ARBA00022676"/>
    </source>
</evidence>
<dbReference type="KEGG" id="hcv:FTV88_3344"/>
<keyword evidence="19 28" id="KW-0472">Membrane</keyword>
<evidence type="ECO:0000256" key="12">
    <source>
        <dbReference type="ARBA" id="ARBA00022679"/>
    </source>
</evidence>
<dbReference type="GO" id="GO:0008658">
    <property type="term" value="F:penicillin binding"/>
    <property type="evidence" value="ECO:0007669"/>
    <property type="project" value="InterPro"/>
</dbReference>
<keyword evidence="22" id="KW-0961">Cell wall biogenesis/degradation</keyword>
<evidence type="ECO:0000256" key="14">
    <source>
        <dbReference type="ARBA" id="ARBA00022801"/>
    </source>
</evidence>
<keyword evidence="18 28" id="KW-1133">Transmembrane helix</keyword>
<evidence type="ECO:0000256" key="21">
    <source>
        <dbReference type="ARBA" id="ARBA00023268"/>
    </source>
</evidence>
<dbReference type="PANTHER" id="PTHR32282">
    <property type="entry name" value="BINDING PROTEIN TRANSPEPTIDASE, PUTATIVE-RELATED"/>
    <property type="match status" value="1"/>
</dbReference>
<dbReference type="Pfam" id="PF00905">
    <property type="entry name" value="Transpeptidase"/>
    <property type="match status" value="1"/>
</dbReference>
<evidence type="ECO:0000256" key="6">
    <source>
        <dbReference type="ARBA" id="ARBA00012448"/>
    </source>
</evidence>
<sequence>MMKEKKEAESFWNEVLQPKLKGYVRPFLIPLLVLFLFLFLPPLLVLAYYLQDRPAFDADSLLSMQATSFIYDKDGELITALHGEQNRIPVSIEEVPENLQKAILVAEDLRFHNHQGIDLRAILRAFFTNVQDGGFSQGASTITQQLAKNAILSPEKTIQRKIHEAFLAYQIERRYTKDEILEMYLNWIYFGHGAYGVQAAAQTYFNKDIRDINLAEAALLAGMPRRPSFYSPIHNAEAASDRRSTVLHLMIQNGLITQEEARMAASEPLPQQVHINSLQYPFPAYVDYVIEELTSRHGYTDSQVFRGGLHIYTAMDRRLQQKIEEVLSSEAFFPPNSSDQLVQAAMAVIEQESGLIRGLGGGRNYDGVRSFNRASQLKRQPGSAAKPIFVFAPAMEAGFHPNDILPDSPINFGGGYVPRNYDNTYRGHVTIRQAVAQSINVPAVYLFRHIGPTVGVDFARKTGLPMEGEEPYLSLALGGMTRGVSPLQMAGSYASMANGGIYNEPHAVTRIVDFQGREKPIVPDINRVLSEVAAYQMTDMLVTAVQSGTGTRAQMNRPVAGKTGTVELPPIAEFRNLRGNKDAWFVGYTPELTCAVWMGYDRTDRHNYLRQIYGGSYPAAMFREVLNSALQDRPVQAFARPAEVLHAAGDFIGRSASASTIPSDGASTASAENDSNSSTASTDSTASSSSSSDSYYPSSTSRYSNSSSTPPANGSTSSPTNKAPSSIDNSTSLSNEEAKKLAELWNNVPAVPDLGNDSGSPTKSSTSPPSTSKPTEPAPTTKAPTPSDFLNNTSNVEKKGTEGGLED</sequence>
<evidence type="ECO:0000256" key="10">
    <source>
        <dbReference type="ARBA" id="ARBA00022670"/>
    </source>
</evidence>
<accession>A0A5Q2N6C1</accession>
<evidence type="ECO:0000256" key="15">
    <source>
        <dbReference type="ARBA" id="ARBA00022960"/>
    </source>
</evidence>
<evidence type="ECO:0000256" key="1">
    <source>
        <dbReference type="ARBA" id="ARBA00002624"/>
    </source>
</evidence>
<dbReference type="FunFam" id="1.10.3810.10:FF:000001">
    <property type="entry name" value="Penicillin-binding protein 1A"/>
    <property type="match status" value="1"/>
</dbReference>
<keyword evidence="20" id="KW-0046">Antibiotic resistance</keyword>
<dbReference type="GO" id="GO:0009002">
    <property type="term" value="F:serine-type D-Ala-D-Ala carboxypeptidase activity"/>
    <property type="evidence" value="ECO:0007669"/>
    <property type="project" value="UniProtKB-EC"/>
</dbReference>
<protein>
    <recommendedName>
        <fullName evidence="7">Penicillin-binding protein 1A</fullName>
        <ecNumber evidence="24">2.4.99.28</ecNumber>
        <ecNumber evidence="6">3.4.16.4</ecNumber>
    </recommendedName>
</protein>
<keyword evidence="9" id="KW-0121">Carboxypeptidase</keyword>
<keyword evidence="21" id="KW-0511">Multifunctional enzyme</keyword>
<dbReference type="SUPFAM" id="SSF56601">
    <property type="entry name" value="beta-lactamase/transpeptidase-like"/>
    <property type="match status" value="1"/>
</dbReference>
<evidence type="ECO:0000256" key="13">
    <source>
        <dbReference type="ARBA" id="ARBA00022692"/>
    </source>
</evidence>
<dbReference type="NCBIfam" id="TIGR02074">
    <property type="entry name" value="PBP_1a_fam"/>
    <property type="match status" value="1"/>
</dbReference>
<evidence type="ECO:0000256" key="16">
    <source>
        <dbReference type="ARBA" id="ARBA00022968"/>
    </source>
</evidence>
<feature type="region of interest" description="Disordered" evidence="27">
    <location>
        <begin position="658"/>
        <end position="807"/>
    </location>
</feature>
<evidence type="ECO:0000256" key="28">
    <source>
        <dbReference type="SAM" id="Phobius"/>
    </source>
</evidence>
<dbReference type="InterPro" id="IPR036950">
    <property type="entry name" value="PBP_transglycosylase"/>
</dbReference>
<keyword evidence="15" id="KW-0133">Cell shape</keyword>
<proteinExistence type="inferred from homology"/>
<dbReference type="AlphaFoldDB" id="A0A5Q2N6C1"/>
<gene>
    <name evidence="31" type="ORF">FTV88_3344</name>
</gene>
<dbReference type="PANTHER" id="PTHR32282:SF11">
    <property type="entry name" value="PENICILLIN-BINDING PROTEIN 1B"/>
    <property type="match status" value="1"/>
</dbReference>
<reference evidence="32" key="1">
    <citation type="submission" date="2019-11" db="EMBL/GenBank/DDBJ databases">
        <title>Genome sequence of Heliorestis convoluta strain HH, an alkaliphilic and minimalistic phototrophic bacterium from a soda lake in Egypt.</title>
        <authorList>
            <person name="Dewey E.D."/>
            <person name="Stokes L.M."/>
            <person name="Burchell B.M."/>
            <person name="Shaffer K.N."/>
            <person name="Huntington A.M."/>
            <person name="Baker J.M."/>
            <person name="Nadendla S."/>
            <person name="Giglio M.G."/>
            <person name="Touchman J.W."/>
            <person name="Blankenship R.E."/>
            <person name="Madigan M.T."/>
            <person name="Sattley W.M."/>
        </authorList>
    </citation>
    <scope>NUCLEOTIDE SEQUENCE [LARGE SCALE GENOMIC DNA]</scope>
    <source>
        <strain evidence="32">HH</strain>
    </source>
</reference>
<comment type="pathway">
    <text evidence="3">Cell wall biogenesis; peptidoglycan biosynthesis.</text>
</comment>
<comment type="similarity">
    <text evidence="4">In the C-terminal section; belongs to the transpeptidase family.</text>
</comment>
<keyword evidence="14" id="KW-0378">Hydrolase</keyword>
<dbReference type="GO" id="GO:0009252">
    <property type="term" value="P:peptidoglycan biosynthetic process"/>
    <property type="evidence" value="ECO:0007669"/>
    <property type="project" value="UniProtKB-UniPathway"/>
</dbReference>
<dbReference type="InterPro" id="IPR023346">
    <property type="entry name" value="Lysozyme-like_dom_sf"/>
</dbReference>
<dbReference type="GO" id="GO:0005886">
    <property type="term" value="C:plasma membrane"/>
    <property type="evidence" value="ECO:0007669"/>
    <property type="project" value="UniProtKB-SubCell"/>
</dbReference>
<evidence type="ECO:0000256" key="23">
    <source>
        <dbReference type="ARBA" id="ARBA00034000"/>
    </source>
</evidence>
<evidence type="ECO:0000259" key="30">
    <source>
        <dbReference type="Pfam" id="PF00912"/>
    </source>
</evidence>
<dbReference type="GO" id="GO:0071555">
    <property type="term" value="P:cell wall organization"/>
    <property type="evidence" value="ECO:0007669"/>
    <property type="project" value="UniProtKB-KW"/>
</dbReference>
<evidence type="ECO:0000256" key="19">
    <source>
        <dbReference type="ARBA" id="ARBA00023136"/>
    </source>
</evidence>
<dbReference type="Gene3D" id="3.40.710.10">
    <property type="entry name" value="DD-peptidase/beta-lactamase superfamily"/>
    <property type="match status" value="1"/>
</dbReference>
<feature type="compositionally biased region" description="Low complexity" evidence="27">
    <location>
        <begin position="760"/>
        <end position="787"/>
    </location>
</feature>
<name>A0A5Q2N6C1_9FIRM</name>
<dbReference type="InterPro" id="IPR012338">
    <property type="entry name" value="Beta-lactam/transpept-like"/>
</dbReference>
<evidence type="ECO:0000313" key="32">
    <source>
        <dbReference type="Proteomes" id="UP000366051"/>
    </source>
</evidence>
<dbReference type="Pfam" id="PF00912">
    <property type="entry name" value="Transgly"/>
    <property type="match status" value="1"/>
</dbReference>
<dbReference type="EMBL" id="CP045875">
    <property type="protein sequence ID" value="QGG49409.1"/>
    <property type="molecule type" value="Genomic_DNA"/>
</dbReference>
<dbReference type="EC" id="2.4.99.28" evidence="24"/>
<dbReference type="GO" id="GO:0008360">
    <property type="term" value="P:regulation of cell shape"/>
    <property type="evidence" value="ECO:0007669"/>
    <property type="project" value="UniProtKB-KW"/>
</dbReference>
<dbReference type="GO" id="GO:0006508">
    <property type="term" value="P:proteolysis"/>
    <property type="evidence" value="ECO:0007669"/>
    <property type="project" value="UniProtKB-KW"/>
</dbReference>
<keyword evidence="11" id="KW-0328">Glycosyltransferase</keyword>
<dbReference type="GO" id="GO:0008955">
    <property type="term" value="F:peptidoglycan glycosyltransferase activity"/>
    <property type="evidence" value="ECO:0007669"/>
    <property type="project" value="UniProtKB-EC"/>
</dbReference>
<dbReference type="GO" id="GO:0030288">
    <property type="term" value="C:outer membrane-bounded periplasmic space"/>
    <property type="evidence" value="ECO:0007669"/>
    <property type="project" value="TreeGrafter"/>
</dbReference>
<evidence type="ECO:0000256" key="9">
    <source>
        <dbReference type="ARBA" id="ARBA00022645"/>
    </source>
</evidence>
<comment type="similarity">
    <text evidence="5">In the N-terminal section; belongs to the glycosyltransferase 51 family.</text>
</comment>
<feature type="compositionally biased region" description="Low complexity" evidence="27">
    <location>
        <begin position="666"/>
        <end position="712"/>
    </location>
</feature>
<keyword evidence="13 28" id="KW-0812">Transmembrane</keyword>
<evidence type="ECO:0000256" key="17">
    <source>
        <dbReference type="ARBA" id="ARBA00022984"/>
    </source>
</evidence>
<keyword evidence="16" id="KW-0735">Signal-anchor</keyword>
<evidence type="ECO:0000256" key="7">
    <source>
        <dbReference type="ARBA" id="ARBA00018638"/>
    </source>
</evidence>
<keyword evidence="32" id="KW-1185">Reference proteome</keyword>
<keyword evidence="10" id="KW-0645">Protease</keyword>
<dbReference type="EC" id="3.4.16.4" evidence="6"/>
<keyword evidence="17" id="KW-0573">Peptidoglycan synthesis</keyword>
<evidence type="ECO:0000256" key="4">
    <source>
        <dbReference type="ARBA" id="ARBA00007090"/>
    </source>
</evidence>
<evidence type="ECO:0000256" key="8">
    <source>
        <dbReference type="ARBA" id="ARBA00022475"/>
    </source>
</evidence>
<comment type="pathway">
    <text evidence="26">Glycan biosynthesis.</text>
</comment>
<evidence type="ECO:0000256" key="24">
    <source>
        <dbReference type="ARBA" id="ARBA00044770"/>
    </source>
</evidence>
<feature type="compositionally biased region" description="Polar residues" evidence="27">
    <location>
        <begin position="713"/>
        <end position="735"/>
    </location>
</feature>
<evidence type="ECO:0000256" key="3">
    <source>
        <dbReference type="ARBA" id="ARBA00004752"/>
    </source>
</evidence>
<dbReference type="InterPro" id="IPR001460">
    <property type="entry name" value="PCN-bd_Tpept"/>
</dbReference>
<comment type="catalytic activity">
    <reaction evidence="23">
        <text>Preferential cleavage: (Ac)2-L-Lys-D-Ala-|-D-Ala. Also transpeptidation of peptidyl-alanyl moieties that are N-acyl substituents of D-alanine.</text>
        <dbReference type="EC" id="3.4.16.4"/>
    </reaction>
</comment>
<comment type="catalytic activity">
    <reaction evidence="25">
        <text>[GlcNAc-(1-&gt;4)-Mur2Ac(oyl-L-Ala-gamma-D-Glu-L-Lys-D-Ala-D-Ala)](n)-di-trans,octa-cis-undecaprenyl diphosphate + beta-D-GlcNAc-(1-&gt;4)-Mur2Ac(oyl-L-Ala-gamma-D-Glu-L-Lys-D-Ala-D-Ala)-di-trans,octa-cis-undecaprenyl diphosphate = [GlcNAc-(1-&gt;4)-Mur2Ac(oyl-L-Ala-gamma-D-Glu-L-Lys-D-Ala-D-Ala)](n+1)-di-trans,octa-cis-undecaprenyl diphosphate + di-trans,octa-cis-undecaprenyl diphosphate + H(+)</text>
        <dbReference type="Rhea" id="RHEA:23708"/>
        <dbReference type="Rhea" id="RHEA-COMP:9602"/>
        <dbReference type="Rhea" id="RHEA-COMP:9603"/>
        <dbReference type="ChEBI" id="CHEBI:15378"/>
        <dbReference type="ChEBI" id="CHEBI:58405"/>
        <dbReference type="ChEBI" id="CHEBI:60033"/>
        <dbReference type="ChEBI" id="CHEBI:78435"/>
        <dbReference type="EC" id="2.4.99.28"/>
    </reaction>
</comment>
<evidence type="ECO:0000256" key="25">
    <source>
        <dbReference type="ARBA" id="ARBA00049902"/>
    </source>
</evidence>
<dbReference type="InterPro" id="IPR001264">
    <property type="entry name" value="Glyco_trans_51"/>
</dbReference>
<comment type="function">
    <text evidence="1">Cell wall formation. Synthesis of cross-linked peptidoglycan from the lipid intermediates. The enzyme has a penicillin-insensitive transglycosylase N-terminal domain (formation of linear glycan strands) and a penicillin-sensitive transpeptidase C-terminal domain (cross-linking of the peptide subunits).</text>
</comment>
<dbReference type="GO" id="GO:0046677">
    <property type="term" value="P:response to antibiotic"/>
    <property type="evidence" value="ECO:0007669"/>
    <property type="project" value="UniProtKB-KW"/>
</dbReference>
<dbReference type="SUPFAM" id="SSF53955">
    <property type="entry name" value="Lysozyme-like"/>
    <property type="match status" value="1"/>
</dbReference>
<dbReference type="OrthoDB" id="9766909at2"/>
<keyword evidence="12" id="KW-0808">Transferase</keyword>
<comment type="subcellular location">
    <subcellularLocation>
        <location evidence="2">Cell membrane</location>
        <topology evidence="2">Single-pass type II membrane protein</topology>
    </subcellularLocation>
</comment>
<evidence type="ECO:0000313" key="31">
    <source>
        <dbReference type="EMBL" id="QGG49409.1"/>
    </source>
</evidence>
<evidence type="ECO:0000259" key="29">
    <source>
        <dbReference type="Pfam" id="PF00905"/>
    </source>
</evidence>
<evidence type="ECO:0000256" key="20">
    <source>
        <dbReference type="ARBA" id="ARBA00023251"/>
    </source>
</evidence>